<protein>
    <submittedName>
        <fullName evidence="16">Ankyrin repeat and LEM domain-containing protein 2</fullName>
    </submittedName>
</protein>
<evidence type="ECO:0000256" key="1">
    <source>
        <dbReference type="ARBA" id="ARBA00004175"/>
    </source>
</evidence>
<dbReference type="PANTHER" id="PTHR12349:SF4">
    <property type="entry name" value="ANKYRIN REPEAT AND LEM DOMAIN-CONTAINING PROTEIN 2"/>
    <property type="match status" value="1"/>
</dbReference>
<keyword evidence="11 14" id="KW-0040">ANK repeat</keyword>
<evidence type="ECO:0000313" key="17">
    <source>
        <dbReference type="Proteomes" id="UP000499080"/>
    </source>
</evidence>
<sequence length="572" mass="66209">MNQPFYFPGPSSEVFVRRLASFDIRALTDISWESVLLFNDQASALKIVRRNKLTRFRIFTSLLDAVEYVKKPSNTKKRRRQKPKKSKRIKRKSKLKSRNYIPSRNFRLDLEPIIEDPRPWNPGDIRLLYSFIKNNDVGSFSEFIWSFPHLLYCAEALPPAEHEGAEYNLLQITVIFDAPIFCQLILDILEHPQFFKSEDDCSEKMLNNGDTPLHYASKFGFINCCRILLSHPLCETKKINDDGFIPSEVICMNSGGSRNPSFRDLQALFTDGLWYVPVFRSYRGLKPFVGKPCECKYFTAVETNSGYCSKEELQKMRTYSLKAFAGPMSSIMAFRFYTALKTPWMSSSFTSEQRNLISKIKNLEPNRGIERIGRSLAKDLNIEWKEFFPALDVFTNLASVEGMWIFEKYWESRWAHESHCGPLPSSLVDVEPKDMSLAVIRLYQAHVNPLCHRANLLYCYHKKFMKAGVEEVVEEGDTVAHGLPSPSNEFDRRRHGSDHDIYMNGSSLSELDKEVYMSLMQEFSALPYPNTAKWKMRMAAELQLESLEMGNDRNVYECDPFKPIPVPHPRNI</sequence>
<dbReference type="SMART" id="SM00248">
    <property type="entry name" value="ANK"/>
    <property type="match status" value="1"/>
</dbReference>
<keyword evidence="12" id="KW-1053">Target membrane</keyword>
<keyword evidence="8" id="KW-0800">Toxin</keyword>
<keyword evidence="7" id="KW-0132">Cell division</keyword>
<dbReference type="Proteomes" id="UP000499080">
    <property type="component" value="Unassembled WGS sequence"/>
</dbReference>
<comment type="caution">
    <text evidence="16">The sequence shown here is derived from an EMBL/GenBank/DDBJ whole genome shotgun (WGS) entry which is preliminary data.</text>
</comment>
<evidence type="ECO:0000256" key="3">
    <source>
        <dbReference type="ARBA" id="ARBA00007597"/>
    </source>
</evidence>
<dbReference type="Pfam" id="PF24567">
    <property type="entry name" value="ANKLE2_3rd"/>
    <property type="match status" value="1"/>
</dbReference>
<feature type="repeat" description="ANK" evidence="14">
    <location>
        <begin position="208"/>
        <end position="231"/>
    </location>
</feature>
<dbReference type="InterPro" id="IPR002110">
    <property type="entry name" value="Ankyrin_rpt"/>
</dbReference>
<evidence type="ECO:0000256" key="4">
    <source>
        <dbReference type="ARBA" id="ARBA00022483"/>
    </source>
</evidence>
<dbReference type="InterPro" id="IPR056237">
    <property type="entry name" value="ANKLE2_3rd"/>
</dbReference>
<evidence type="ECO:0000256" key="8">
    <source>
        <dbReference type="ARBA" id="ARBA00022656"/>
    </source>
</evidence>
<evidence type="ECO:0000256" key="12">
    <source>
        <dbReference type="ARBA" id="ARBA00023298"/>
    </source>
</evidence>
<evidence type="ECO:0000256" key="14">
    <source>
        <dbReference type="PROSITE-ProRule" id="PRU00023"/>
    </source>
</evidence>
<name>A0A4Y2AW93_ARAVE</name>
<dbReference type="GO" id="GO:0051301">
    <property type="term" value="P:cell division"/>
    <property type="evidence" value="ECO:0007669"/>
    <property type="project" value="UniProtKB-KW"/>
</dbReference>
<gene>
    <name evidence="16" type="primary">Ankle2_1</name>
    <name evidence="16" type="ORF">AVEN_132682_1</name>
</gene>
<dbReference type="GO" id="GO:0005576">
    <property type="term" value="C:extracellular region"/>
    <property type="evidence" value="ECO:0007669"/>
    <property type="project" value="UniProtKB-SubCell"/>
</dbReference>
<organism evidence="16 17">
    <name type="scientific">Araneus ventricosus</name>
    <name type="common">Orbweaver spider</name>
    <name type="synonym">Epeira ventricosa</name>
    <dbReference type="NCBI Taxonomy" id="182803"/>
    <lineage>
        <taxon>Eukaryota</taxon>
        <taxon>Metazoa</taxon>
        <taxon>Ecdysozoa</taxon>
        <taxon>Arthropoda</taxon>
        <taxon>Chelicerata</taxon>
        <taxon>Arachnida</taxon>
        <taxon>Araneae</taxon>
        <taxon>Araneomorphae</taxon>
        <taxon>Entelegynae</taxon>
        <taxon>Araneoidea</taxon>
        <taxon>Araneidae</taxon>
        <taxon>Araneus</taxon>
    </lineage>
</organism>
<dbReference type="InterPro" id="IPR036770">
    <property type="entry name" value="Ankyrin_rpt-contain_sf"/>
</dbReference>
<evidence type="ECO:0000256" key="11">
    <source>
        <dbReference type="ARBA" id="ARBA00023043"/>
    </source>
</evidence>
<keyword evidence="17" id="KW-1185">Reference proteome</keyword>
<dbReference type="PANTHER" id="PTHR12349">
    <property type="entry name" value="ANKYRIN REPEAT AND LEM DOMAIN-CONTAINING PROTEIN 2"/>
    <property type="match status" value="1"/>
</dbReference>
<reference evidence="16 17" key="1">
    <citation type="journal article" date="2019" name="Sci. Rep.">
        <title>Orb-weaving spider Araneus ventricosus genome elucidates the spidroin gene catalogue.</title>
        <authorList>
            <person name="Kono N."/>
            <person name="Nakamura H."/>
            <person name="Ohtoshi R."/>
            <person name="Moran D.A.P."/>
            <person name="Shinohara A."/>
            <person name="Yoshida Y."/>
            <person name="Fujiwara M."/>
            <person name="Mori M."/>
            <person name="Tomita M."/>
            <person name="Arakawa K."/>
        </authorList>
    </citation>
    <scope>NUCLEOTIDE SEQUENCE [LARGE SCALE GENOMIC DNA]</scope>
</reference>
<keyword evidence="9" id="KW-0528">Neurotoxin</keyword>
<keyword evidence="13" id="KW-0131">Cell cycle</keyword>
<evidence type="ECO:0000256" key="7">
    <source>
        <dbReference type="ARBA" id="ARBA00022618"/>
    </source>
</evidence>
<feature type="domain" description="ANKLE2 third alpha/beta" evidence="15">
    <location>
        <begin position="274"/>
        <end position="387"/>
    </location>
</feature>
<evidence type="ECO:0000256" key="5">
    <source>
        <dbReference type="ARBA" id="ARBA00022525"/>
    </source>
</evidence>
<keyword evidence="6" id="KW-1052">Target cell membrane</keyword>
<comment type="subcellular location">
    <subcellularLocation>
        <location evidence="2">Secreted</location>
    </subcellularLocation>
    <subcellularLocation>
        <location evidence="1">Target cell membrane</location>
    </subcellularLocation>
</comment>
<evidence type="ECO:0000256" key="10">
    <source>
        <dbReference type="ARBA" id="ARBA00023028"/>
    </source>
</evidence>
<keyword evidence="12" id="KW-0472">Membrane</keyword>
<keyword evidence="5" id="KW-0964">Secreted</keyword>
<keyword evidence="10" id="KW-0638">Presynaptic neurotoxin</keyword>
<dbReference type="OrthoDB" id="6437494at2759"/>
<dbReference type="AlphaFoldDB" id="A0A4Y2AW93"/>
<dbReference type="PROSITE" id="PS50297">
    <property type="entry name" value="ANK_REP_REGION"/>
    <property type="match status" value="1"/>
</dbReference>
<proteinExistence type="inferred from homology"/>
<dbReference type="Gene3D" id="1.25.40.20">
    <property type="entry name" value="Ankyrin repeat-containing domain"/>
    <property type="match status" value="1"/>
</dbReference>
<evidence type="ECO:0000313" key="16">
    <source>
        <dbReference type="EMBL" id="GBL83797.1"/>
    </source>
</evidence>
<evidence type="ECO:0000259" key="15">
    <source>
        <dbReference type="Pfam" id="PF24567"/>
    </source>
</evidence>
<evidence type="ECO:0000256" key="13">
    <source>
        <dbReference type="ARBA" id="ARBA00023306"/>
    </source>
</evidence>
<dbReference type="PROSITE" id="PS50088">
    <property type="entry name" value="ANK_REPEAT"/>
    <property type="match status" value="1"/>
</dbReference>
<keyword evidence="4" id="KW-0268">Exocytosis</keyword>
<dbReference type="EMBL" id="BGPR01000034">
    <property type="protein sequence ID" value="GBL83797.1"/>
    <property type="molecule type" value="Genomic_DNA"/>
</dbReference>
<evidence type="ECO:0000256" key="6">
    <source>
        <dbReference type="ARBA" id="ARBA00022537"/>
    </source>
</evidence>
<evidence type="ECO:0000256" key="2">
    <source>
        <dbReference type="ARBA" id="ARBA00004613"/>
    </source>
</evidence>
<dbReference type="GO" id="GO:0044218">
    <property type="term" value="C:other organism cell membrane"/>
    <property type="evidence" value="ECO:0007669"/>
    <property type="project" value="UniProtKB-KW"/>
</dbReference>
<dbReference type="GO" id="GO:0090729">
    <property type="term" value="F:toxin activity"/>
    <property type="evidence" value="ECO:0007669"/>
    <property type="project" value="UniProtKB-KW"/>
</dbReference>
<dbReference type="GO" id="GO:0006887">
    <property type="term" value="P:exocytosis"/>
    <property type="evidence" value="ECO:0007669"/>
    <property type="project" value="UniProtKB-KW"/>
</dbReference>
<evidence type="ECO:0000256" key="9">
    <source>
        <dbReference type="ARBA" id="ARBA00022699"/>
    </source>
</evidence>
<dbReference type="GO" id="GO:0044231">
    <property type="term" value="C:host cell presynaptic membrane"/>
    <property type="evidence" value="ECO:0007669"/>
    <property type="project" value="UniProtKB-KW"/>
</dbReference>
<dbReference type="Pfam" id="PF00023">
    <property type="entry name" value="Ank"/>
    <property type="match status" value="1"/>
</dbReference>
<comment type="similarity">
    <text evidence="3">Belongs to the ANKLE2 family.</text>
</comment>
<dbReference type="SUPFAM" id="SSF48403">
    <property type="entry name" value="Ankyrin repeat"/>
    <property type="match status" value="1"/>
</dbReference>
<accession>A0A4Y2AW93</accession>